<evidence type="ECO:0000313" key="3">
    <source>
        <dbReference type="Proteomes" id="UP000596661"/>
    </source>
</evidence>
<dbReference type="EnsemblPlants" id="evm.model.01.563">
    <property type="protein sequence ID" value="cds.evm.model.01.563"/>
    <property type="gene ID" value="evm.TU.01.563"/>
</dbReference>
<dbReference type="AlphaFoldDB" id="A0A803NPQ1"/>
<reference evidence="2" key="1">
    <citation type="submission" date="2018-11" db="EMBL/GenBank/DDBJ databases">
        <authorList>
            <person name="Grassa J C."/>
        </authorList>
    </citation>
    <scope>NUCLEOTIDE SEQUENCE [LARGE SCALE GENOMIC DNA]</scope>
</reference>
<accession>A0A803NPQ1</accession>
<feature type="region of interest" description="Disordered" evidence="1">
    <location>
        <begin position="16"/>
        <end position="44"/>
    </location>
</feature>
<name>A0A803NPQ1_CANSA</name>
<sequence length="132" mass="13890">MKEAIQRSQIIGEQSSVAISHEVSGDHEEAIPRAVNDESEGGVTGHVSIFDQRNFAQNSLRRVVVGDSELGHGAGEGGDEESTVVIVPLGALAEPAWATVKEDGGGWGGVFKGDEVGDGYGGEDEEDEERLE</sequence>
<dbReference type="Gramene" id="evm.model.01.563">
    <property type="protein sequence ID" value="cds.evm.model.01.563"/>
    <property type="gene ID" value="evm.TU.01.563"/>
</dbReference>
<evidence type="ECO:0000313" key="2">
    <source>
        <dbReference type="EnsemblPlants" id="cds.evm.model.01.563"/>
    </source>
</evidence>
<feature type="compositionally biased region" description="Acidic residues" evidence="1">
    <location>
        <begin position="121"/>
        <end position="132"/>
    </location>
</feature>
<organism evidence="2 3">
    <name type="scientific">Cannabis sativa</name>
    <name type="common">Hemp</name>
    <name type="synonym">Marijuana</name>
    <dbReference type="NCBI Taxonomy" id="3483"/>
    <lineage>
        <taxon>Eukaryota</taxon>
        <taxon>Viridiplantae</taxon>
        <taxon>Streptophyta</taxon>
        <taxon>Embryophyta</taxon>
        <taxon>Tracheophyta</taxon>
        <taxon>Spermatophyta</taxon>
        <taxon>Magnoliopsida</taxon>
        <taxon>eudicotyledons</taxon>
        <taxon>Gunneridae</taxon>
        <taxon>Pentapetalae</taxon>
        <taxon>rosids</taxon>
        <taxon>fabids</taxon>
        <taxon>Rosales</taxon>
        <taxon>Cannabaceae</taxon>
        <taxon>Cannabis</taxon>
    </lineage>
</organism>
<dbReference type="Proteomes" id="UP000596661">
    <property type="component" value="Chromosome 1"/>
</dbReference>
<proteinExistence type="predicted"/>
<protein>
    <submittedName>
        <fullName evidence="2">Uncharacterized protein</fullName>
    </submittedName>
</protein>
<dbReference type="EMBL" id="UZAU01000018">
    <property type="status" value="NOT_ANNOTATED_CDS"/>
    <property type="molecule type" value="Genomic_DNA"/>
</dbReference>
<reference evidence="2" key="2">
    <citation type="submission" date="2021-03" db="UniProtKB">
        <authorList>
            <consortium name="EnsemblPlants"/>
        </authorList>
    </citation>
    <scope>IDENTIFICATION</scope>
</reference>
<keyword evidence="3" id="KW-1185">Reference proteome</keyword>
<feature type="region of interest" description="Disordered" evidence="1">
    <location>
        <begin position="103"/>
        <end position="132"/>
    </location>
</feature>
<evidence type="ECO:0000256" key="1">
    <source>
        <dbReference type="SAM" id="MobiDB-lite"/>
    </source>
</evidence>